<evidence type="ECO:0000256" key="10">
    <source>
        <dbReference type="ARBA" id="ARBA00023065"/>
    </source>
</evidence>
<evidence type="ECO:0000256" key="2">
    <source>
        <dbReference type="ARBA" id="ARBA00008183"/>
    </source>
</evidence>
<dbReference type="GO" id="GO:0034986">
    <property type="term" value="F:iron chaperone activity"/>
    <property type="evidence" value="ECO:0007669"/>
    <property type="project" value="TreeGrafter"/>
</dbReference>
<keyword evidence="7" id="KW-0809">Transit peptide</keyword>
<dbReference type="GeneID" id="37270060"/>
<comment type="similarity">
    <text evidence="2">Belongs to the frataxin family.</text>
</comment>
<proteinExistence type="inferred from homology"/>
<dbReference type="GO" id="GO:0006826">
    <property type="term" value="P:iron ion transport"/>
    <property type="evidence" value="ECO:0007669"/>
    <property type="project" value="UniProtKB-KW"/>
</dbReference>
<organism evidence="13 14">
    <name type="scientific">Tilletiopsis washingtonensis</name>
    <dbReference type="NCBI Taxonomy" id="58919"/>
    <lineage>
        <taxon>Eukaryota</taxon>
        <taxon>Fungi</taxon>
        <taxon>Dikarya</taxon>
        <taxon>Basidiomycota</taxon>
        <taxon>Ustilaginomycotina</taxon>
        <taxon>Exobasidiomycetes</taxon>
        <taxon>Entylomatales</taxon>
        <taxon>Entylomatales incertae sedis</taxon>
        <taxon>Tilletiopsis</taxon>
    </lineage>
</organism>
<dbReference type="InterPro" id="IPR017789">
    <property type="entry name" value="Frataxin"/>
</dbReference>
<evidence type="ECO:0000256" key="11">
    <source>
        <dbReference type="ARBA" id="ARBA00023128"/>
    </source>
</evidence>
<dbReference type="OrthoDB" id="1897642at2759"/>
<dbReference type="Pfam" id="PF01491">
    <property type="entry name" value="Frataxin_Cyay"/>
    <property type="match status" value="1"/>
</dbReference>
<dbReference type="EMBL" id="KZ819294">
    <property type="protein sequence ID" value="PWN97528.1"/>
    <property type="molecule type" value="Genomic_DNA"/>
</dbReference>
<protein>
    <recommendedName>
        <fullName evidence="3">ferroxidase</fullName>
        <ecNumber evidence="3">1.16.3.1</ecNumber>
    </recommendedName>
</protein>
<dbReference type="PANTHER" id="PTHR16821">
    <property type="entry name" value="FRATAXIN"/>
    <property type="match status" value="1"/>
</dbReference>
<keyword evidence="9" id="KW-0408">Iron</keyword>
<dbReference type="STRING" id="58919.A0A316Z965"/>
<dbReference type="AlphaFoldDB" id="A0A316Z965"/>
<dbReference type="GO" id="GO:0051537">
    <property type="term" value="F:2 iron, 2 sulfur cluster binding"/>
    <property type="evidence" value="ECO:0007669"/>
    <property type="project" value="TreeGrafter"/>
</dbReference>
<dbReference type="GO" id="GO:0008198">
    <property type="term" value="F:ferrous iron binding"/>
    <property type="evidence" value="ECO:0007669"/>
    <property type="project" value="TreeGrafter"/>
</dbReference>
<keyword evidence="14" id="KW-1185">Reference proteome</keyword>
<dbReference type="InterPro" id="IPR036524">
    <property type="entry name" value="Frataxin/CyaY_sf"/>
</dbReference>
<comment type="subcellular location">
    <subcellularLocation>
        <location evidence="1">Mitochondrion</location>
    </subcellularLocation>
</comment>
<keyword evidence="5" id="KW-0813">Transport</keyword>
<dbReference type="EC" id="1.16.3.1" evidence="3"/>
<sequence>MSAARLLPRLARPCTLGLRAPAARVALARAMPRAALAHASLPRRSEQLRLYSDHHREPEYVASKVSPEEYHAAADRALDALTDYLELLTEEHPGANMEREAEYSSGVLNLRLGDAGTYVINKQPPNQQIWLSSPTSGPKRFDYDGTHGIWFWSKEGQVTTLKELLDTELSEVFATTVEVDLEGED</sequence>
<dbReference type="InterPro" id="IPR002908">
    <property type="entry name" value="Frataxin/CyaY"/>
</dbReference>
<keyword evidence="11" id="KW-0496">Mitochondrion</keyword>
<dbReference type="GO" id="GO:0005739">
    <property type="term" value="C:mitochondrion"/>
    <property type="evidence" value="ECO:0007669"/>
    <property type="project" value="UniProtKB-SubCell"/>
</dbReference>
<gene>
    <name evidence="13" type="ORF">FA09DRAFT_330220</name>
</gene>
<evidence type="ECO:0000256" key="8">
    <source>
        <dbReference type="ARBA" id="ARBA00023002"/>
    </source>
</evidence>
<evidence type="ECO:0000256" key="4">
    <source>
        <dbReference type="ARBA" id="ARBA00022434"/>
    </source>
</evidence>
<dbReference type="GO" id="GO:0004322">
    <property type="term" value="F:ferroxidase activity"/>
    <property type="evidence" value="ECO:0007669"/>
    <property type="project" value="UniProtKB-EC"/>
</dbReference>
<dbReference type="InterPro" id="IPR020895">
    <property type="entry name" value="Frataxin_CS"/>
</dbReference>
<keyword evidence="10" id="KW-0406">Ion transport</keyword>
<dbReference type="RefSeq" id="XP_025597807.1">
    <property type="nucleotide sequence ID" value="XM_025742516.1"/>
</dbReference>
<dbReference type="SMART" id="SM01219">
    <property type="entry name" value="Frataxin_Cyay"/>
    <property type="match status" value="1"/>
</dbReference>
<evidence type="ECO:0000256" key="12">
    <source>
        <dbReference type="ARBA" id="ARBA00047990"/>
    </source>
</evidence>
<dbReference type="GO" id="GO:0008199">
    <property type="term" value="F:ferric iron binding"/>
    <property type="evidence" value="ECO:0007669"/>
    <property type="project" value="InterPro"/>
</dbReference>
<evidence type="ECO:0000313" key="13">
    <source>
        <dbReference type="EMBL" id="PWN97528.1"/>
    </source>
</evidence>
<keyword evidence="6" id="KW-0410">Iron transport</keyword>
<keyword evidence="8" id="KW-0560">Oxidoreductase</keyword>
<dbReference type="NCBIfam" id="TIGR03422">
    <property type="entry name" value="mito_frataxin"/>
    <property type="match status" value="1"/>
</dbReference>
<dbReference type="GO" id="GO:0016226">
    <property type="term" value="P:iron-sulfur cluster assembly"/>
    <property type="evidence" value="ECO:0007669"/>
    <property type="project" value="InterPro"/>
</dbReference>
<evidence type="ECO:0000256" key="9">
    <source>
        <dbReference type="ARBA" id="ARBA00023004"/>
    </source>
</evidence>
<name>A0A316Z965_9BASI</name>
<evidence type="ECO:0000256" key="5">
    <source>
        <dbReference type="ARBA" id="ARBA00022448"/>
    </source>
</evidence>
<keyword evidence="4" id="KW-0409">Iron storage</keyword>
<evidence type="ECO:0000256" key="1">
    <source>
        <dbReference type="ARBA" id="ARBA00004173"/>
    </source>
</evidence>
<dbReference type="Proteomes" id="UP000245946">
    <property type="component" value="Unassembled WGS sequence"/>
</dbReference>
<dbReference type="SUPFAM" id="SSF55387">
    <property type="entry name" value="Frataxin/Nqo15-like"/>
    <property type="match status" value="1"/>
</dbReference>
<evidence type="ECO:0000256" key="6">
    <source>
        <dbReference type="ARBA" id="ARBA00022496"/>
    </source>
</evidence>
<dbReference type="GO" id="GO:0006879">
    <property type="term" value="P:intracellular iron ion homeostasis"/>
    <property type="evidence" value="ECO:0007669"/>
    <property type="project" value="UniProtKB-KW"/>
</dbReference>
<dbReference type="PANTHER" id="PTHR16821:SF2">
    <property type="entry name" value="FRATAXIN, MITOCHONDRIAL"/>
    <property type="match status" value="1"/>
</dbReference>
<reference evidence="13 14" key="1">
    <citation type="journal article" date="2018" name="Mol. Biol. Evol.">
        <title>Broad Genomic Sampling Reveals a Smut Pathogenic Ancestry of the Fungal Clade Ustilaginomycotina.</title>
        <authorList>
            <person name="Kijpornyongpan T."/>
            <person name="Mondo S.J."/>
            <person name="Barry K."/>
            <person name="Sandor L."/>
            <person name="Lee J."/>
            <person name="Lipzen A."/>
            <person name="Pangilinan J."/>
            <person name="LaButti K."/>
            <person name="Hainaut M."/>
            <person name="Henrissat B."/>
            <person name="Grigoriev I.V."/>
            <person name="Spatafora J.W."/>
            <person name="Aime M.C."/>
        </authorList>
    </citation>
    <scope>NUCLEOTIDE SEQUENCE [LARGE SCALE GENOMIC DNA]</scope>
    <source>
        <strain evidence="13 14">MCA 4186</strain>
    </source>
</reference>
<dbReference type="NCBIfam" id="TIGR03421">
    <property type="entry name" value="FeS_CyaY"/>
    <property type="match status" value="1"/>
</dbReference>
<dbReference type="Gene3D" id="3.30.920.10">
    <property type="entry name" value="Frataxin/CyaY"/>
    <property type="match status" value="1"/>
</dbReference>
<accession>A0A316Z965</accession>
<dbReference type="PROSITE" id="PS01344">
    <property type="entry name" value="FRATAXIN_1"/>
    <property type="match status" value="1"/>
</dbReference>
<evidence type="ECO:0000256" key="3">
    <source>
        <dbReference type="ARBA" id="ARBA00013107"/>
    </source>
</evidence>
<evidence type="ECO:0000256" key="7">
    <source>
        <dbReference type="ARBA" id="ARBA00022946"/>
    </source>
</evidence>
<comment type="catalytic activity">
    <reaction evidence="12">
        <text>4 Fe(2+) + O2 + 4 H(+) = 4 Fe(3+) + 2 H2O</text>
        <dbReference type="Rhea" id="RHEA:11148"/>
        <dbReference type="ChEBI" id="CHEBI:15377"/>
        <dbReference type="ChEBI" id="CHEBI:15378"/>
        <dbReference type="ChEBI" id="CHEBI:15379"/>
        <dbReference type="ChEBI" id="CHEBI:29033"/>
        <dbReference type="ChEBI" id="CHEBI:29034"/>
        <dbReference type="EC" id="1.16.3.1"/>
    </reaction>
</comment>
<evidence type="ECO:0000313" key="14">
    <source>
        <dbReference type="Proteomes" id="UP000245946"/>
    </source>
</evidence>
<dbReference type="PROSITE" id="PS50810">
    <property type="entry name" value="FRATAXIN_2"/>
    <property type="match status" value="1"/>
</dbReference>